<proteinExistence type="predicted"/>
<dbReference type="EMBL" id="CP043661">
    <property type="protein sequence ID" value="QNE19225.1"/>
    <property type="molecule type" value="Genomic_DNA"/>
</dbReference>
<reference evidence="1 2" key="2">
    <citation type="journal article" date="2020" name="Microbiol. Resour. Announc.">
        <title>Antarctic desert soil bacteria exhibit high novel natural product potential, evaluated through long-read genome sequencing and comparative genomics.</title>
        <authorList>
            <person name="Benaud N."/>
            <person name="Edwards R.J."/>
            <person name="Amos T.G."/>
            <person name="D'Agostino P.M."/>
            <person name="Gutierrez-Chavez C."/>
            <person name="Montgomery K."/>
            <person name="Nicetic I."/>
            <person name="Ferrari B.C."/>
        </authorList>
    </citation>
    <scope>NUCLEOTIDE SEQUENCE [LARGE SCALE GENOMIC DNA]</scope>
    <source>
        <strain evidence="1 2">SPB151</strain>
    </source>
</reference>
<dbReference type="KEGG" id="kqi:F1D05_16505"/>
<name>A0A7G6WZ10_9ACTN</name>
<dbReference type="AlphaFoldDB" id="A0A7G6WZ10"/>
<gene>
    <name evidence="1" type="ORF">F1D05_16505</name>
</gene>
<sequence>MRPLSRSTGAPPSSSRGLRVLAAVAIATSLLVASGCGGSSGGQSANGEVTLRFNWWGSDTRHKLTQQVIEEFQKEHPNIKIKGEYGEWAGYWDKLATTVAANDAPDIIQMDEKYLREYADRGALLDLKKADGLDTGKFEPDTLGTGEFDNGLYGLDAGINAFTIVANPAVFKAAGVAMPDDKTWTWDQYTQLAAQISTKLNGKGWGTAAPGSNDAGLNMWARQHGQSLFTKDGKLGVTKEGVTEFWSNVVKMQEAKATPSAAFTAQDITAPLDQSGMATGKLAMSYGWSNQLNALSKASGQDLELLRLPSVSGKASENGAYYKGSMFWSISSRSKHPKEAAEFVNYLANSPAAGNILLAERGVLPNTEIRAAVASKLKPADAASQAFIASIASELGEPSPPPPVGGGQVEKIIQRYTTEVMFARMKPDQAAEAFINEVNGELAK</sequence>
<dbReference type="InterPro" id="IPR006059">
    <property type="entry name" value="SBP"/>
</dbReference>
<reference evidence="2" key="1">
    <citation type="submission" date="2019-09" db="EMBL/GenBank/DDBJ databases">
        <title>Antimicrobial potential of Antarctic Bacteria.</title>
        <authorList>
            <person name="Benaud N."/>
            <person name="Edwards R.J."/>
            <person name="Ferrari B.C."/>
        </authorList>
    </citation>
    <scope>NUCLEOTIDE SEQUENCE [LARGE SCALE GENOMIC DNA]</scope>
    <source>
        <strain evidence="2">SPB151</strain>
    </source>
</reference>
<dbReference type="InterPro" id="IPR050490">
    <property type="entry name" value="Bact_solute-bd_prot1"/>
</dbReference>
<keyword evidence="2" id="KW-1185">Reference proteome</keyword>
<evidence type="ECO:0000313" key="1">
    <source>
        <dbReference type="EMBL" id="QNE19225.1"/>
    </source>
</evidence>
<dbReference type="Proteomes" id="UP000515563">
    <property type="component" value="Chromosome"/>
</dbReference>
<organism evidence="1 2">
    <name type="scientific">Kribbella qitaiheensis</name>
    <dbReference type="NCBI Taxonomy" id="1544730"/>
    <lineage>
        <taxon>Bacteria</taxon>
        <taxon>Bacillati</taxon>
        <taxon>Actinomycetota</taxon>
        <taxon>Actinomycetes</taxon>
        <taxon>Propionibacteriales</taxon>
        <taxon>Kribbellaceae</taxon>
        <taxon>Kribbella</taxon>
    </lineage>
</organism>
<dbReference type="CDD" id="cd13585">
    <property type="entry name" value="PBP2_TMBP_like"/>
    <property type="match status" value="1"/>
</dbReference>
<dbReference type="Pfam" id="PF01547">
    <property type="entry name" value="SBP_bac_1"/>
    <property type="match status" value="1"/>
</dbReference>
<evidence type="ECO:0000313" key="2">
    <source>
        <dbReference type="Proteomes" id="UP000515563"/>
    </source>
</evidence>
<dbReference type="PANTHER" id="PTHR43649">
    <property type="entry name" value="ARABINOSE-BINDING PROTEIN-RELATED"/>
    <property type="match status" value="1"/>
</dbReference>
<dbReference type="Gene3D" id="3.40.190.10">
    <property type="entry name" value="Periplasmic binding protein-like II"/>
    <property type="match status" value="2"/>
</dbReference>
<dbReference type="RefSeq" id="WP_185448501.1">
    <property type="nucleotide sequence ID" value="NZ_CP043661.1"/>
</dbReference>
<protein>
    <submittedName>
        <fullName evidence="1">Sugar ABC transporter substrate-binding protein</fullName>
    </submittedName>
</protein>
<dbReference type="PANTHER" id="PTHR43649:SF11">
    <property type="entry name" value="ABC TRANSPORTER SUBSTRATE-BINDING PROTEIN YESO-RELATED"/>
    <property type="match status" value="1"/>
</dbReference>
<dbReference type="SUPFAM" id="SSF53850">
    <property type="entry name" value="Periplasmic binding protein-like II"/>
    <property type="match status" value="1"/>
</dbReference>
<accession>A0A7G6WZ10</accession>